<reference evidence="2" key="1">
    <citation type="submission" date="2015-09" db="EMBL/GenBank/DDBJ databases">
        <authorList>
            <person name="Sai Rama Sridatta P."/>
        </authorList>
    </citation>
    <scope>NUCLEOTIDE SEQUENCE [LARGE SCALE GENOMIC DNA]</scope>
</reference>
<sequence length="56" mass="6408">MNLKRKAMVTPRGKTQVNIGAAFQRWKDIRELRGLTSDAEVALFLLDRWVTLVCSC</sequence>
<keyword evidence="2" id="KW-1185">Reference proteome</keyword>
<proteinExistence type="predicted"/>
<evidence type="ECO:0000313" key="1">
    <source>
        <dbReference type="Ensembl" id="ENSLCAP00010030085.1"/>
    </source>
</evidence>
<dbReference type="AlphaFoldDB" id="A0A4W6DWT3"/>
<evidence type="ECO:0000313" key="2">
    <source>
        <dbReference type="Proteomes" id="UP000314980"/>
    </source>
</evidence>
<dbReference type="Proteomes" id="UP000314980">
    <property type="component" value="Unassembled WGS sequence"/>
</dbReference>
<accession>A0A4W6DWT3</accession>
<protein>
    <submittedName>
        <fullName evidence="1">Uncharacterized protein</fullName>
    </submittedName>
</protein>
<reference evidence="1" key="3">
    <citation type="submission" date="2025-09" db="UniProtKB">
        <authorList>
            <consortium name="Ensembl"/>
        </authorList>
    </citation>
    <scope>IDENTIFICATION</scope>
</reference>
<reference evidence="1" key="2">
    <citation type="submission" date="2025-08" db="UniProtKB">
        <authorList>
            <consortium name="Ensembl"/>
        </authorList>
    </citation>
    <scope>IDENTIFICATION</scope>
</reference>
<dbReference type="GeneTree" id="ENSGT01030000235173"/>
<dbReference type="InParanoid" id="A0A4W6DWT3"/>
<dbReference type="Ensembl" id="ENSLCAT00010030746.1">
    <property type="protein sequence ID" value="ENSLCAP00010030085.1"/>
    <property type="gene ID" value="ENSLCAG00010014131.1"/>
</dbReference>
<organism evidence="1 2">
    <name type="scientific">Lates calcarifer</name>
    <name type="common">Barramundi</name>
    <name type="synonym">Holocentrus calcarifer</name>
    <dbReference type="NCBI Taxonomy" id="8187"/>
    <lineage>
        <taxon>Eukaryota</taxon>
        <taxon>Metazoa</taxon>
        <taxon>Chordata</taxon>
        <taxon>Craniata</taxon>
        <taxon>Vertebrata</taxon>
        <taxon>Euteleostomi</taxon>
        <taxon>Actinopterygii</taxon>
        <taxon>Neopterygii</taxon>
        <taxon>Teleostei</taxon>
        <taxon>Neoteleostei</taxon>
        <taxon>Acanthomorphata</taxon>
        <taxon>Carangaria</taxon>
        <taxon>Carangaria incertae sedis</taxon>
        <taxon>Centropomidae</taxon>
        <taxon>Lates</taxon>
    </lineage>
</organism>
<name>A0A4W6DWT3_LATCA</name>